<sequence length="55" mass="6243">PVIRKKTPKNLYTYVHIPNFTPGMSNGTAVQAQLRWRGKKLGKPKHGSKHLCNNM</sequence>
<gene>
    <name evidence="1" type="ORF">COCMIDRAFT_82441</name>
</gene>
<accession>W7A2Y0</accession>
<evidence type="ECO:0000313" key="2">
    <source>
        <dbReference type="Proteomes" id="UP000054032"/>
    </source>
</evidence>
<proteinExistence type="predicted"/>
<reference evidence="1 2" key="1">
    <citation type="journal article" date="2013" name="PLoS Genet.">
        <title>Comparative genome structure, secondary metabolite, and effector coding capacity across Cochliobolus pathogens.</title>
        <authorList>
            <person name="Condon B.J."/>
            <person name="Leng Y."/>
            <person name="Wu D."/>
            <person name="Bushley K.E."/>
            <person name="Ohm R.A."/>
            <person name="Otillar R."/>
            <person name="Martin J."/>
            <person name="Schackwitz W."/>
            <person name="Grimwood J."/>
            <person name="MohdZainudin N."/>
            <person name="Xue C."/>
            <person name="Wang R."/>
            <person name="Manning V.A."/>
            <person name="Dhillon B."/>
            <person name="Tu Z.J."/>
            <person name="Steffenson B.J."/>
            <person name="Salamov A."/>
            <person name="Sun H."/>
            <person name="Lowry S."/>
            <person name="LaButti K."/>
            <person name="Han J."/>
            <person name="Copeland A."/>
            <person name="Lindquist E."/>
            <person name="Barry K."/>
            <person name="Schmutz J."/>
            <person name="Baker S.E."/>
            <person name="Ciuffetti L.M."/>
            <person name="Grigoriev I.V."/>
            <person name="Zhong S."/>
            <person name="Turgeon B.G."/>
        </authorList>
    </citation>
    <scope>NUCLEOTIDE SEQUENCE [LARGE SCALE GENOMIC DNA]</scope>
    <source>
        <strain evidence="1 2">ATCC 44560</strain>
    </source>
</reference>
<dbReference type="GeneID" id="19126049"/>
<name>W7A2Y0_COCMI</name>
<keyword evidence="2" id="KW-1185">Reference proteome</keyword>
<dbReference type="AlphaFoldDB" id="W7A2Y0"/>
<feature type="non-terminal residue" evidence="1">
    <location>
        <position position="1"/>
    </location>
</feature>
<dbReference type="KEGG" id="bor:COCMIDRAFT_82441"/>
<dbReference type="RefSeq" id="XP_007683229.1">
    <property type="nucleotide sequence ID" value="XM_007685039.1"/>
</dbReference>
<dbReference type="EMBL" id="KI963924">
    <property type="protein sequence ID" value="EUC50356.1"/>
    <property type="molecule type" value="Genomic_DNA"/>
</dbReference>
<protein>
    <submittedName>
        <fullName evidence="1">Uncharacterized protein</fullName>
    </submittedName>
</protein>
<evidence type="ECO:0000313" key="1">
    <source>
        <dbReference type="EMBL" id="EUC50356.1"/>
    </source>
</evidence>
<dbReference type="HOGENOM" id="CLU_3037812_0_0_1"/>
<organism evidence="1 2">
    <name type="scientific">Bipolaris oryzae ATCC 44560</name>
    <dbReference type="NCBI Taxonomy" id="930090"/>
    <lineage>
        <taxon>Eukaryota</taxon>
        <taxon>Fungi</taxon>
        <taxon>Dikarya</taxon>
        <taxon>Ascomycota</taxon>
        <taxon>Pezizomycotina</taxon>
        <taxon>Dothideomycetes</taxon>
        <taxon>Pleosporomycetidae</taxon>
        <taxon>Pleosporales</taxon>
        <taxon>Pleosporineae</taxon>
        <taxon>Pleosporaceae</taxon>
        <taxon>Bipolaris</taxon>
    </lineage>
</organism>
<dbReference type="Proteomes" id="UP000054032">
    <property type="component" value="Unassembled WGS sequence"/>
</dbReference>